<evidence type="ECO:0000256" key="3">
    <source>
        <dbReference type="ARBA" id="ARBA00022729"/>
    </source>
</evidence>
<keyword evidence="3 6" id="KW-0732">Signal</keyword>
<keyword evidence="4" id="KW-0106">Calcium</keyword>
<dbReference type="SUPFAM" id="SSF49899">
    <property type="entry name" value="Concanavalin A-like lectins/glucanases"/>
    <property type="match status" value="2"/>
</dbReference>
<dbReference type="SMART" id="SM00560">
    <property type="entry name" value="LamGL"/>
    <property type="match status" value="2"/>
</dbReference>
<evidence type="ECO:0000256" key="4">
    <source>
        <dbReference type="ARBA" id="ARBA00022837"/>
    </source>
</evidence>
<gene>
    <name evidence="8" type="ORF">STSP2_02262</name>
</gene>
<evidence type="ECO:0000313" key="9">
    <source>
        <dbReference type="Proteomes" id="UP000189674"/>
    </source>
</evidence>
<dbReference type="Pfam" id="PF13385">
    <property type="entry name" value="Laminin_G_3"/>
    <property type="match status" value="2"/>
</dbReference>
<dbReference type="Pfam" id="PF17963">
    <property type="entry name" value="Big_9"/>
    <property type="match status" value="2"/>
</dbReference>
<dbReference type="InterPro" id="IPR001791">
    <property type="entry name" value="Laminin_G"/>
</dbReference>
<dbReference type="PANTHER" id="PTHR19277:SF125">
    <property type="entry name" value="B6"/>
    <property type="match status" value="1"/>
</dbReference>
<comment type="cofactor">
    <cofactor evidence="1">
        <name>Ca(2+)</name>
        <dbReference type="ChEBI" id="CHEBI:29108"/>
    </cofactor>
</comment>
<keyword evidence="9" id="KW-1185">Reference proteome</keyword>
<dbReference type="EMBL" id="CP019791">
    <property type="protein sequence ID" value="AQT69076.1"/>
    <property type="molecule type" value="Genomic_DNA"/>
</dbReference>
<dbReference type="InterPro" id="IPR006558">
    <property type="entry name" value="LamG-like"/>
</dbReference>
<sequence precursor="true">MKMGAHFLKDYVLKMNLHLSLFLILCLFCSSTQAWDDPVSVTASSQYYGVDGLIDGSVASYRDSYDANYYGNDGWLFGASYMPTNAIYDFGSPIELRNLVLWNWSGDWSVETDRGVREFSVSFSDDGAIFTGETVFTASEAISSNSEPAQAFAFDPTVARYAKITILSNHGDSDWAGIGELRFNDPTIVRSSMVYHWNFDEGPDWHDDPFGSVTDATITKDYGSGADAELVNMDSSNWVSGRQFTGLEFDGTEEYLSIPTELSTTLGGSASLLFWTKTTQTGSTAGSSSPGLTGVVDGANGTQWGWIDDQGRIALSVGATVAARSADAINDDKWHHIAIVRDAVTGDCSLYVDGELSSTGTAEAGAVTASFSSIGRIENTSGSDHYFQGRLDQVYVFDSVLDEAAIQLNMNNHAPKVWESETEIVNDRTCSTSSVLFHAYDPEVDTLSVEGYTSPSNGTISYNGDGTFDYTANAGFVGQDQFYAYVSDGNGGFEMADVYVDVREPGQADGQKRTTNFTDFQAIQADGTDISLSGMRVPRVIDWESDGDNDLLLGHGGSVWLYENIGTSASPIFAAAVKLQANGADISLSGSVAIALADMTGDGVDDLVAVDYSRKIRVYRNTSVSGQIPVYTTATFVQDVGGGDFVSPDIRFDLGDWDSDGRLDIFTGTFSGTMRVYLNAGSAANAAYDASQYAVLESASYNLYPRYFDLTRNNMPDLIRGINWGSINYWFDSSLQTGLGTNGSLVITDSSGTSANINGSTDGAIVDFADFNGDDVYDILIGGHASDNIYIAYGVGKTVADYIADLEAIYDAHPADLGLALEANDQALLQEVRIAEQGIITHMLSSTLDQRQTIFDQMAAHVQKYAFLQLDQPLDTDYYHHVPSIAGQNLMTMHHMLPDTPTHRVNVADALGLIGLKREIYLKTGLNVGDNQRCSQGQLESIRDFMSYHPREAFPDSLLSIDAYFDWGGGATVNTFTSGKNTFGSETGWDTTEYAADLREPIATVFGDLAYNGDYFTLVMAHEVCHSLDGYVASRPNKDLYRRWGQMLVYCAGPDVIAGDNGWMDWTATKQHFYDNGYWDGVGANWQDDWDAYWATGPGSAWSSLTFTRGGIGWFLNSPQESLATQANLHWPHSEGRLVASIDRYRQEKENVGHMISIVNEVVTFFDFVSAGLNKVVMYNTRGTSDPYPRATYDISYAYLERNDSGYITKITVEDRVYDFTLDADGRVTGVQTNSVMAVDDSAVVNPGTNTVIDVLANDSHLSGGSLVISDFTQPANGTVTDNNDGTLTYHSTPEYSGKDTFTYTVASGSASAVGNVVVNVLDEYGTIHRWRLDDSDGTTAEDSVGTADGTVDGASWTAGKIGGALMFDGDDSVLFSTTPSLEGQVDFSVAAWVKTSSATAQTVVQQRVGGYNGEYVLNINSNGTVNFMIYGDNAYQFNFSTYDTVNDGQWHHLVAVRDGRYGFIFIDGVMKGADHGDIRNLSANIGVSAGNSFNGQIDDIRICSKALSSKEVGKLYDRLIKEGKMTDLQVLASNWLALDCGSCDGADLDGNSSVDLSDLAVLAQTWLAQ</sequence>
<reference evidence="9" key="1">
    <citation type="submission" date="2017-02" db="EMBL/GenBank/DDBJ databases">
        <title>Comparative genomics and description of representatives of a novel lineage of planctomycetes thriving in anoxic sediments.</title>
        <authorList>
            <person name="Spring S."/>
            <person name="Bunk B."/>
            <person name="Sproer C."/>
        </authorList>
    </citation>
    <scope>NUCLEOTIDE SEQUENCE [LARGE SCALE GENOMIC DNA]</scope>
    <source>
        <strain evidence="9">ST-NAGAB-D1</strain>
    </source>
</reference>
<dbReference type="GO" id="GO:0046872">
    <property type="term" value="F:metal ion binding"/>
    <property type="evidence" value="ECO:0007669"/>
    <property type="project" value="UniProtKB-KW"/>
</dbReference>
<dbReference type="STRING" id="1936003.STSP2_02262"/>
<dbReference type="Gene3D" id="2.60.40.2810">
    <property type="match status" value="2"/>
</dbReference>
<dbReference type="PANTHER" id="PTHR19277">
    <property type="entry name" value="PENTRAXIN"/>
    <property type="match status" value="1"/>
</dbReference>
<keyword evidence="2" id="KW-0479">Metal-binding</keyword>
<evidence type="ECO:0000313" key="8">
    <source>
        <dbReference type="EMBL" id="AQT69076.1"/>
    </source>
</evidence>
<dbReference type="KEGG" id="alus:STSP2_02262"/>
<dbReference type="RefSeq" id="WP_169853153.1">
    <property type="nucleotide sequence ID" value="NZ_CP019791.1"/>
</dbReference>
<feature type="chain" id="PRO_5012617682" evidence="6">
    <location>
        <begin position="35"/>
        <end position="1570"/>
    </location>
</feature>
<proteinExistence type="predicted"/>
<name>A0A1U9NNI3_9BACT</name>
<dbReference type="PROSITE" id="PS50025">
    <property type="entry name" value="LAM_G_DOMAIN"/>
    <property type="match status" value="1"/>
</dbReference>
<dbReference type="InterPro" id="IPR028994">
    <property type="entry name" value="Integrin_alpha_N"/>
</dbReference>
<feature type="domain" description="Laminin G" evidence="7">
    <location>
        <begin position="1365"/>
        <end position="1541"/>
    </location>
</feature>
<protein>
    <submittedName>
        <fullName evidence="8">Laminin G domain protein</fullName>
    </submittedName>
</protein>
<evidence type="ECO:0000256" key="6">
    <source>
        <dbReference type="SAM" id="SignalP"/>
    </source>
</evidence>
<organism evidence="8 9">
    <name type="scientific">Anaerohalosphaera lusitana</name>
    <dbReference type="NCBI Taxonomy" id="1936003"/>
    <lineage>
        <taxon>Bacteria</taxon>
        <taxon>Pseudomonadati</taxon>
        <taxon>Planctomycetota</taxon>
        <taxon>Phycisphaerae</taxon>
        <taxon>Sedimentisphaerales</taxon>
        <taxon>Anaerohalosphaeraceae</taxon>
        <taxon>Anaerohalosphaera</taxon>
    </lineage>
</organism>
<dbReference type="Gene3D" id="2.60.120.260">
    <property type="entry name" value="Galactose-binding domain-like"/>
    <property type="match status" value="1"/>
</dbReference>
<evidence type="ECO:0000256" key="2">
    <source>
        <dbReference type="ARBA" id="ARBA00022723"/>
    </source>
</evidence>
<dbReference type="InterPro" id="IPR051360">
    <property type="entry name" value="Neuronal_Pentraxin_Related"/>
</dbReference>
<accession>A0A1U9NNI3</accession>
<dbReference type="SUPFAM" id="SSF49785">
    <property type="entry name" value="Galactose-binding domain-like"/>
    <property type="match status" value="1"/>
</dbReference>
<dbReference type="Gene3D" id="2.60.120.200">
    <property type="match status" value="2"/>
</dbReference>
<evidence type="ECO:0000256" key="1">
    <source>
        <dbReference type="ARBA" id="ARBA00001913"/>
    </source>
</evidence>
<dbReference type="CDD" id="cd00110">
    <property type="entry name" value="LamG"/>
    <property type="match status" value="1"/>
</dbReference>
<evidence type="ECO:0000256" key="5">
    <source>
        <dbReference type="ARBA" id="ARBA00023157"/>
    </source>
</evidence>
<dbReference type="Proteomes" id="UP000189674">
    <property type="component" value="Chromosome"/>
</dbReference>
<dbReference type="InterPro" id="IPR013320">
    <property type="entry name" value="ConA-like_dom_sf"/>
</dbReference>
<evidence type="ECO:0000259" key="7">
    <source>
        <dbReference type="PROSITE" id="PS50025"/>
    </source>
</evidence>
<keyword evidence="5" id="KW-1015">Disulfide bond</keyword>
<feature type="signal peptide" evidence="6">
    <location>
        <begin position="1"/>
        <end position="34"/>
    </location>
</feature>
<dbReference type="SUPFAM" id="SSF69318">
    <property type="entry name" value="Integrin alpha N-terminal domain"/>
    <property type="match status" value="1"/>
</dbReference>
<dbReference type="InterPro" id="IPR008979">
    <property type="entry name" value="Galactose-bd-like_sf"/>
</dbReference>